<evidence type="ECO:0000256" key="1">
    <source>
        <dbReference type="ARBA" id="ARBA00007637"/>
    </source>
</evidence>
<accession>A0A401Z841</accession>
<dbReference type="PRINTS" id="PR01713">
    <property type="entry name" value="NUCEPIMERASE"/>
</dbReference>
<sequence>MRCLVTGVAGFVGSHLAERLLKDGHEVCGVDAFIDYYDRAIKEKNLEGPRSWNTFSFIEGNLIHLPLETLLDGIDWIFHQAAQAGVRASWGEEFARYTECNVLATQRLLETALHGGSIKRLIYASSSSVYGDARSFPILEESQLRPFSPYGVTKLAAENLCTLYYHNFQVPTVSLRYFTVYGPRQRPDMAFHKFCKAILNHEPIRIYDDGYQTRDFTYISDVVEANIRAATCEAAVGQVMNIAGGSRVTLRSVIDILQEVSGSPVRVTFEERQHGDVRHTFADTQRAQQYLNYSPLITLQQGLAEEFDYARSIYRLVKTA</sequence>
<dbReference type="EMBL" id="BIFQ01000001">
    <property type="protein sequence ID" value="GCE03013.1"/>
    <property type="molecule type" value="Genomic_DNA"/>
</dbReference>
<keyword evidence="4" id="KW-1185">Reference proteome</keyword>
<comment type="caution">
    <text evidence="3">The sequence shown here is derived from an EMBL/GenBank/DDBJ whole genome shotgun (WGS) entry which is preliminary data.</text>
</comment>
<dbReference type="Pfam" id="PF01370">
    <property type="entry name" value="Epimerase"/>
    <property type="match status" value="1"/>
</dbReference>
<evidence type="ECO:0000313" key="4">
    <source>
        <dbReference type="Proteomes" id="UP000287224"/>
    </source>
</evidence>
<dbReference type="Gene3D" id="3.40.50.720">
    <property type="entry name" value="NAD(P)-binding Rossmann-like Domain"/>
    <property type="match status" value="1"/>
</dbReference>
<dbReference type="InterPro" id="IPR001509">
    <property type="entry name" value="Epimerase_deHydtase"/>
</dbReference>
<reference evidence="4" key="1">
    <citation type="submission" date="2018-12" db="EMBL/GenBank/DDBJ databases">
        <title>Tengunoibacter tsumagoiensis gen. nov., sp. nov., Dictyobacter kobayashii sp. nov., D. alpinus sp. nov., and D. joshuensis sp. nov. and description of Dictyobacteraceae fam. nov. within the order Ktedonobacterales isolated from Tengu-no-mugimeshi.</title>
        <authorList>
            <person name="Wang C.M."/>
            <person name="Zheng Y."/>
            <person name="Sakai Y."/>
            <person name="Toyoda A."/>
            <person name="Minakuchi Y."/>
            <person name="Abe K."/>
            <person name="Yokota A."/>
            <person name="Yabe S."/>
        </authorList>
    </citation>
    <scope>NUCLEOTIDE SEQUENCE [LARGE SCALE GENOMIC DNA]</scope>
    <source>
        <strain evidence="4">S-27</strain>
    </source>
</reference>
<proteinExistence type="inferred from homology"/>
<evidence type="ECO:0000259" key="2">
    <source>
        <dbReference type="Pfam" id="PF01370"/>
    </source>
</evidence>
<gene>
    <name evidence="3" type="primary">ytcB</name>
    <name evidence="3" type="ORF">KDAU_03420</name>
</gene>
<dbReference type="Gene3D" id="3.90.25.10">
    <property type="entry name" value="UDP-galactose 4-epimerase, domain 1"/>
    <property type="match status" value="1"/>
</dbReference>
<evidence type="ECO:0000313" key="3">
    <source>
        <dbReference type="EMBL" id="GCE03013.1"/>
    </source>
</evidence>
<dbReference type="AlphaFoldDB" id="A0A401Z841"/>
<dbReference type="PANTHER" id="PTHR43000">
    <property type="entry name" value="DTDP-D-GLUCOSE 4,6-DEHYDRATASE-RELATED"/>
    <property type="match status" value="1"/>
</dbReference>
<dbReference type="InterPro" id="IPR036291">
    <property type="entry name" value="NAD(P)-bd_dom_sf"/>
</dbReference>
<dbReference type="SUPFAM" id="SSF51735">
    <property type="entry name" value="NAD(P)-binding Rossmann-fold domains"/>
    <property type="match status" value="1"/>
</dbReference>
<dbReference type="Proteomes" id="UP000287224">
    <property type="component" value="Unassembled WGS sequence"/>
</dbReference>
<protein>
    <submittedName>
        <fullName evidence="3">Putative UDP-glucose epimerase YtcB</fullName>
    </submittedName>
</protein>
<organism evidence="3 4">
    <name type="scientific">Dictyobacter aurantiacus</name>
    <dbReference type="NCBI Taxonomy" id="1936993"/>
    <lineage>
        <taxon>Bacteria</taxon>
        <taxon>Bacillati</taxon>
        <taxon>Chloroflexota</taxon>
        <taxon>Ktedonobacteria</taxon>
        <taxon>Ktedonobacterales</taxon>
        <taxon>Dictyobacteraceae</taxon>
        <taxon>Dictyobacter</taxon>
    </lineage>
</organism>
<feature type="domain" description="NAD-dependent epimerase/dehydratase" evidence="2">
    <location>
        <begin position="4"/>
        <end position="243"/>
    </location>
</feature>
<comment type="similarity">
    <text evidence="1">Belongs to the NAD(P)-dependent epimerase/dehydratase family.</text>
</comment>
<name>A0A401Z841_9CHLR</name>
<dbReference type="OrthoDB" id="9803061at2"/>
<dbReference type="RefSeq" id="WP_126594334.1">
    <property type="nucleotide sequence ID" value="NZ_BIFQ01000001.1"/>
</dbReference>